<dbReference type="GO" id="GO:0016020">
    <property type="term" value="C:membrane"/>
    <property type="evidence" value="ECO:0007669"/>
    <property type="project" value="UniProtKB-SubCell"/>
</dbReference>
<comment type="caution">
    <text evidence="9">The sequence shown here is derived from an EMBL/GenBank/DDBJ whole genome shotgun (WGS) entry which is preliminary data.</text>
</comment>
<evidence type="ECO:0000256" key="5">
    <source>
        <dbReference type="ARBA" id="ARBA00023136"/>
    </source>
</evidence>
<dbReference type="PANTHER" id="PTHR43791">
    <property type="entry name" value="PERMEASE-RELATED"/>
    <property type="match status" value="1"/>
</dbReference>
<feature type="transmembrane region" description="Helical" evidence="7">
    <location>
        <begin position="476"/>
        <end position="496"/>
    </location>
</feature>
<dbReference type="OMA" id="WFRGKKG"/>
<dbReference type="GO" id="GO:0022857">
    <property type="term" value="F:transmembrane transporter activity"/>
    <property type="evidence" value="ECO:0007669"/>
    <property type="project" value="InterPro"/>
</dbReference>
<evidence type="ECO:0000256" key="4">
    <source>
        <dbReference type="ARBA" id="ARBA00022989"/>
    </source>
</evidence>
<evidence type="ECO:0000256" key="7">
    <source>
        <dbReference type="SAM" id="Phobius"/>
    </source>
</evidence>
<evidence type="ECO:0000313" key="9">
    <source>
        <dbReference type="EMBL" id="OBS18959.1"/>
    </source>
</evidence>
<dbReference type="FunFam" id="1.20.1250.20:FF:000106">
    <property type="entry name" value="MFS transporter, putative"/>
    <property type="match status" value="1"/>
</dbReference>
<keyword evidence="10" id="KW-1185">Reference proteome</keyword>
<comment type="subcellular location">
    <subcellularLocation>
        <location evidence="1">Membrane</location>
        <topology evidence="1">Multi-pass membrane protein</topology>
    </subcellularLocation>
</comment>
<dbReference type="AlphaFoldDB" id="A0A1B8AEW1"/>
<feature type="transmembrane region" description="Helical" evidence="7">
    <location>
        <begin position="442"/>
        <end position="464"/>
    </location>
</feature>
<organism evidence="9 10">
    <name type="scientific">Fusarium poae</name>
    <dbReference type="NCBI Taxonomy" id="36050"/>
    <lineage>
        <taxon>Eukaryota</taxon>
        <taxon>Fungi</taxon>
        <taxon>Dikarya</taxon>
        <taxon>Ascomycota</taxon>
        <taxon>Pezizomycotina</taxon>
        <taxon>Sordariomycetes</taxon>
        <taxon>Hypocreomycetidae</taxon>
        <taxon>Hypocreales</taxon>
        <taxon>Nectriaceae</taxon>
        <taxon>Fusarium</taxon>
    </lineage>
</organism>
<protein>
    <recommendedName>
        <fullName evidence="8">Major facilitator superfamily (MFS) profile domain-containing protein</fullName>
    </recommendedName>
</protein>
<dbReference type="InterPro" id="IPR011701">
    <property type="entry name" value="MFS"/>
</dbReference>
<dbReference type="Gene3D" id="1.20.1250.20">
    <property type="entry name" value="MFS general substrate transporter like domains"/>
    <property type="match status" value="2"/>
</dbReference>
<feature type="transmembrane region" description="Helical" evidence="7">
    <location>
        <begin position="382"/>
        <end position="405"/>
    </location>
</feature>
<evidence type="ECO:0000256" key="2">
    <source>
        <dbReference type="ARBA" id="ARBA00022448"/>
    </source>
</evidence>
<keyword evidence="5 7" id="KW-0472">Membrane</keyword>
<dbReference type="PANTHER" id="PTHR43791:SF65">
    <property type="entry name" value="MAJOR FACILITATOR SUPERFAMILY (MFS) PROFILE DOMAIN-CONTAINING PROTEIN-RELATED"/>
    <property type="match status" value="1"/>
</dbReference>
<feature type="transmembrane region" description="Helical" evidence="7">
    <location>
        <begin position="508"/>
        <end position="529"/>
    </location>
</feature>
<sequence length="569" mass="65049">MSTVLPQKLAAVAYAATEVTEGKDLTTHTVQTLPLGKPRKDRKFLWERRDDNYDPEDIATQPSVFDDPDVAVEYQPPSNWENIHRFDPLARWTWREEDSVVRKMDIRIFIWTCVMFFGLEIDRANIHQALTDGFLTDLGLNTNDYNLGNTVFAVAFLSAELPSQLVSKWAGPDRWIPTQLTLWSVVAASQFWISGRSSFLACRVLIGFLQGGFIPDIILYLSYFYKHTEMGIRLSIFWMSMTAADIIAAFLAYGLLHMRGVLGYAGWRWLFLIEGLLSLLIGLASFIMMPAGPTETASWFRGKNGWFTSREEEIMVNRVIREDPSKSSMHNRERITLGLLWKSVCDFDLWPIYLIGITSMIPQNVPRSYLTLSLRALGFDTFHSNLLVIPSQVFTMITMLSIAWLADKTKRVIALCFIPMIWILPSLIWLRTSYTVDSPRWTVYGVITVLVSSPVTHPIIVGLASRNSNSVRSRTVSAALYNMSVQLGVIIGSNIYRQDDLPLYRTGNSVLLGLLGWNLCVYLATLLYYRWRNASRDEAWHALSEDEQLEKIQEESGEGNKRLDFRFHY</sequence>
<keyword evidence="4 7" id="KW-1133">Transmembrane helix</keyword>
<dbReference type="Proteomes" id="UP000091967">
    <property type="component" value="Unassembled WGS sequence"/>
</dbReference>
<keyword evidence="2" id="KW-0813">Transport</keyword>
<evidence type="ECO:0000256" key="3">
    <source>
        <dbReference type="ARBA" id="ARBA00022692"/>
    </source>
</evidence>
<feature type="domain" description="Major facilitator superfamily (MFS) profile" evidence="8">
    <location>
        <begin position="108"/>
        <end position="569"/>
    </location>
</feature>
<proteinExistence type="predicted"/>
<dbReference type="InterPro" id="IPR020846">
    <property type="entry name" value="MFS_dom"/>
</dbReference>
<gene>
    <name evidence="9" type="ORF">FPOA_10683</name>
</gene>
<dbReference type="PROSITE" id="PS50850">
    <property type="entry name" value="MFS"/>
    <property type="match status" value="1"/>
</dbReference>
<evidence type="ECO:0000256" key="6">
    <source>
        <dbReference type="ARBA" id="ARBA00023180"/>
    </source>
</evidence>
<feature type="transmembrane region" description="Helical" evidence="7">
    <location>
        <begin position="204"/>
        <end position="224"/>
    </location>
</feature>
<name>A0A1B8AEW1_FUSPO</name>
<evidence type="ECO:0000313" key="10">
    <source>
        <dbReference type="Proteomes" id="UP000091967"/>
    </source>
</evidence>
<evidence type="ECO:0000259" key="8">
    <source>
        <dbReference type="PROSITE" id="PS50850"/>
    </source>
</evidence>
<evidence type="ECO:0000256" key="1">
    <source>
        <dbReference type="ARBA" id="ARBA00004141"/>
    </source>
</evidence>
<feature type="transmembrane region" description="Helical" evidence="7">
    <location>
        <begin position="412"/>
        <end position="430"/>
    </location>
</feature>
<accession>A0A1B8AEW1</accession>
<dbReference type="SUPFAM" id="SSF103473">
    <property type="entry name" value="MFS general substrate transporter"/>
    <property type="match status" value="1"/>
</dbReference>
<feature type="transmembrane region" description="Helical" evidence="7">
    <location>
        <begin position="268"/>
        <end position="291"/>
    </location>
</feature>
<reference evidence="9 10" key="1">
    <citation type="submission" date="2016-06" db="EMBL/GenBank/DDBJ databases">
        <title>Living apart together: crosstalk between the core and supernumerary genomes in a fungal plant pathogen.</title>
        <authorList>
            <person name="Vanheule A."/>
            <person name="Audenaert K."/>
            <person name="Warris S."/>
            <person name="Van De Geest H."/>
            <person name="Schijlen E."/>
            <person name="Hofte M."/>
            <person name="De Saeger S."/>
            <person name="Haesaert G."/>
            <person name="Waalwijk C."/>
            <person name="Van Der Lee T."/>
        </authorList>
    </citation>
    <scope>NUCLEOTIDE SEQUENCE [LARGE SCALE GENOMIC DNA]</scope>
    <source>
        <strain evidence="9 10">2516</strain>
    </source>
</reference>
<feature type="transmembrane region" description="Helical" evidence="7">
    <location>
        <begin position="236"/>
        <end position="256"/>
    </location>
</feature>
<keyword evidence="3 7" id="KW-0812">Transmembrane</keyword>
<dbReference type="InterPro" id="IPR036259">
    <property type="entry name" value="MFS_trans_sf"/>
</dbReference>
<dbReference type="Pfam" id="PF07690">
    <property type="entry name" value="MFS_1"/>
    <property type="match status" value="1"/>
</dbReference>
<keyword evidence="6" id="KW-0325">Glycoprotein</keyword>
<dbReference type="EMBL" id="LYXU01000004">
    <property type="protein sequence ID" value="OBS18959.1"/>
    <property type="molecule type" value="Genomic_DNA"/>
</dbReference>